<protein>
    <recommendedName>
        <fullName evidence="3">Polyglutamine-binding protein 1</fullName>
    </recommendedName>
    <alternativeName>
        <fullName evidence="13">Polyglutamine tract-binding protein 1</fullName>
    </alternativeName>
</protein>
<evidence type="ECO:0000256" key="7">
    <source>
        <dbReference type="ARBA" id="ARBA00022737"/>
    </source>
</evidence>
<keyword evidence="4" id="KW-0597">Phosphoprotein</keyword>
<dbReference type="PANTHER" id="PTHR21737">
    <property type="entry name" value="POLYGLUTAMINE BINDING PROTEIN 1/MARVEL MEMBRANE-ASSOCIATING DOMAIN CONTAINING 3"/>
    <property type="match status" value="1"/>
</dbReference>
<sequence length="283" mass="32286">MPLPPALLARLQKRGIIKQEEEVIAENYDKEPEKKQFEENAAGAPGCPNKYNQYHVCVEFCYEHWGDGTPEYRLPEKYVANKNRMLARFPLPENWVEVYDEGLAKYYFWNKVSDEVCWYSPRHPRAIISDPAPRIAREHASVLFGDTASKYSEEDNAARRRGGNNRDRGGAGRSDDRQPRGSSDKYDKRKRRGDPMEPEKSDDEEVQEMSTRDQLKRAKRKGIDPMDPAAYGDAPVGKWADGLRVDQVTGADVTAGGPLFQQRPYPAPGAILRKQKPKEDEDE</sequence>
<dbReference type="GO" id="GO:0045087">
    <property type="term" value="P:innate immune response"/>
    <property type="evidence" value="ECO:0007669"/>
    <property type="project" value="UniProtKB-KW"/>
</dbReference>
<dbReference type="GO" id="GO:0043021">
    <property type="term" value="F:ribonucleoprotein complex binding"/>
    <property type="evidence" value="ECO:0007669"/>
    <property type="project" value="TreeGrafter"/>
</dbReference>
<keyword evidence="11" id="KW-0508">mRNA splicing</keyword>
<dbReference type="Proteomes" id="UP000008068">
    <property type="component" value="Unassembled WGS sequence"/>
</dbReference>
<accession>G0N024</accession>
<keyword evidence="7" id="KW-0677">Repeat</keyword>
<evidence type="ECO:0000259" key="16">
    <source>
        <dbReference type="PROSITE" id="PS50020"/>
    </source>
</evidence>
<organism evidence="18">
    <name type="scientific">Caenorhabditis brenneri</name>
    <name type="common">Nematode worm</name>
    <dbReference type="NCBI Taxonomy" id="135651"/>
    <lineage>
        <taxon>Eukaryota</taxon>
        <taxon>Metazoa</taxon>
        <taxon>Ecdysozoa</taxon>
        <taxon>Nematoda</taxon>
        <taxon>Chromadorea</taxon>
        <taxon>Rhabditida</taxon>
        <taxon>Rhabditina</taxon>
        <taxon>Rhabditomorpha</taxon>
        <taxon>Rhabditoidea</taxon>
        <taxon>Rhabditidae</taxon>
        <taxon>Peloderinae</taxon>
        <taxon>Caenorhabditis</taxon>
    </lineage>
</organism>
<dbReference type="HOGENOM" id="CLU_043596_0_0_1"/>
<dbReference type="InterPro" id="IPR001202">
    <property type="entry name" value="WW_dom"/>
</dbReference>
<dbReference type="PROSITE" id="PS50020">
    <property type="entry name" value="WW_DOMAIN_2"/>
    <property type="match status" value="1"/>
</dbReference>
<feature type="domain" description="WW" evidence="16">
    <location>
        <begin position="89"/>
        <end position="123"/>
    </location>
</feature>
<dbReference type="SMART" id="SM00456">
    <property type="entry name" value="WW"/>
    <property type="match status" value="1"/>
</dbReference>
<keyword evidence="5" id="KW-0399">Innate immunity</keyword>
<evidence type="ECO:0000256" key="10">
    <source>
        <dbReference type="ARBA" id="ARBA00023163"/>
    </source>
</evidence>
<dbReference type="AlphaFoldDB" id="G0N024"/>
<dbReference type="GO" id="GO:0005737">
    <property type="term" value="C:cytoplasm"/>
    <property type="evidence" value="ECO:0007669"/>
    <property type="project" value="TreeGrafter"/>
</dbReference>
<dbReference type="OrthoDB" id="42462at2759"/>
<gene>
    <name evidence="17" type="ORF">CAEBREN_05066</name>
</gene>
<reference evidence="18" key="1">
    <citation type="submission" date="2011-07" db="EMBL/GenBank/DDBJ databases">
        <authorList>
            <consortium name="Caenorhabditis brenneri Sequencing and Analysis Consortium"/>
            <person name="Wilson R.K."/>
        </authorList>
    </citation>
    <scope>NUCLEOTIDE SEQUENCE [LARGE SCALE GENOMIC DNA]</scope>
    <source>
        <strain evidence="18">PB2801</strain>
    </source>
</reference>
<dbReference type="InParanoid" id="G0N024"/>
<evidence type="ECO:0000256" key="4">
    <source>
        <dbReference type="ARBA" id="ARBA00022553"/>
    </source>
</evidence>
<evidence type="ECO:0000256" key="2">
    <source>
        <dbReference type="ARBA" id="ARBA00004463"/>
    </source>
</evidence>
<dbReference type="OMA" id="IYHECSK"/>
<evidence type="ECO:0000256" key="11">
    <source>
        <dbReference type="ARBA" id="ARBA00023187"/>
    </source>
</evidence>
<comment type="subcellular location">
    <subcellularLocation>
        <location evidence="2">Cytoplasmic granule</location>
    </subcellularLocation>
    <subcellularLocation>
        <location evidence="1">Nucleus speckle</location>
    </subcellularLocation>
</comment>
<comment type="subunit">
    <text evidence="14">Interacts with POU3F2/Brn-2, ATXN1, TXNL4A, HTT and AR. Interaction with ATXN1 correlates positively with the length of the polyglutamine tract. Interacts with RNA polymerase II large subunit in a phosphorylation-dependent manner. Forms a ternary complex with ATXN1 mutant and phosphorylated RNA polymerase II. Interacts (via C-terminus) with TXNL4A and CD2BP2. Interacts (via WW domain) with ATN1 and SF3B1, and may interact with additional splice factors. Interacts (via WW domain) with WBP11; Leading to reduce interaction between PQBP1 and TXNL4A. Interacts with CAPRIN1. Interacts with DDX1. Interacts with SFPQ. Interacts with KHSRP.</text>
</comment>
<dbReference type="EMBL" id="GL379823">
    <property type="protein sequence ID" value="EGT48623.1"/>
    <property type="molecule type" value="Genomic_DNA"/>
</dbReference>
<evidence type="ECO:0000256" key="6">
    <source>
        <dbReference type="ARBA" id="ARBA00022664"/>
    </source>
</evidence>
<proteinExistence type="predicted"/>
<feature type="region of interest" description="Disordered" evidence="15">
    <location>
        <begin position="147"/>
        <end position="238"/>
    </location>
</feature>
<evidence type="ECO:0000256" key="3">
    <source>
        <dbReference type="ARBA" id="ARBA00021117"/>
    </source>
</evidence>
<dbReference type="InterPro" id="IPR036020">
    <property type="entry name" value="WW_dom_sf"/>
</dbReference>
<evidence type="ECO:0000256" key="13">
    <source>
        <dbReference type="ARBA" id="ARBA00042167"/>
    </source>
</evidence>
<evidence type="ECO:0000256" key="12">
    <source>
        <dbReference type="ARBA" id="ARBA00023242"/>
    </source>
</evidence>
<keyword evidence="12" id="KW-0539">Nucleus</keyword>
<dbReference type="CDD" id="cd00201">
    <property type="entry name" value="WW"/>
    <property type="match status" value="1"/>
</dbReference>
<keyword evidence="9" id="KW-0805">Transcription regulation</keyword>
<feature type="compositionally biased region" description="Basic and acidic residues" evidence="15">
    <location>
        <begin position="151"/>
        <end position="199"/>
    </location>
</feature>
<dbReference type="Gene3D" id="3.40.30.10">
    <property type="entry name" value="Glutaredoxin"/>
    <property type="match status" value="1"/>
</dbReference>
<evidence type="ECO:0000313" key="18">
    <source>
        <dbReference type="Proteomes" id="UP000008068"/>
    </source>
</evidence>
<keyword evidence="8" id="KW-0391">Immunity</keyword>
<dbReference type="FunCoup" id="G0N024">
    <property type="interactions" value="1994"/>
</dbReference>
<dbReference type="SUPFAM" id="SSF51045">
    <property type="entry name" value="WW domain"/>
    <property type="match status" value="1"/>
</dbReference>
<dbReference type="Gene3D" id="2.20.70.10">
    <property type="match status" value="1"/>
</dbReference>
<evidence type="ECO:0000256" key="15">
    <source>
        <dbReference type="SAM" id="MobiDB-lite"/>
    </source>
</evidence>
<evidence type="ECO:0000256" key="1">
    <source>
        <dbReference type="ARBA" id="ARBA00004324"/>
    </source>
</evidence>
<dbReference type="STRING" id="135651.G0N024"/>
<evidence type="ECO:0000256" key="5">
    <source>
        <dbReference type="ARBA" id="ARBA00022588"/>
    </source>
</evidence>
<dbReference type="eggNOG" id="KOG3427">
    <property type="taxonomic scope" value="Eukaryota"/>
</dbReference>
<dbReference type="GO" id="GO:0000380">
    <property type="term" value="P:alternative mRNA splicing, via spliceosome"/>
    <property type="evidence" value="ECO:0007669"/>
    <property type="project" value="TreeGrafter"/>
</dbReference>
<dbReference type="PANTHER" id="PTHR21737:SF3">
    <property type="entry name" value="POLYGLUTAMINE-BINDING PROTEIN 1"/>
    <property type="match status" value="1"/>
</dbReference>
<evidence type="ECO:0000313" key="17">
    <source>
        <dbReference type="EMBL" id="EGT48623.1"/>
    </source>
</evidence>
<keyword evidence="6" id="KW-0507">mRNA processing</keyword>
<evidence type="ECO:0000256" key="8">
    <source>
        <dbReference type="ARBA" id="ARBA00022859"/>
    </source>
</evidence>
<dbReference type="GO" id="GO:0016607">
    <property type="term" value="C:nuclear speck"/>
    <property type="evidence" value="ECO:0007669"/>
    <property type="project" value="UniProtKB-SubCell"/>
</dbReference>
<keyword evidence="10" id="KW-0804">Transcription</keyword>
<feature type="region of interest" description="Disordered" evidence="15">
    <location>
        <begin position="254"/>
        <end position="283"/>
    </location>
</feature>
<keyword evidence="18" id="KW-1185">Reference proteome</keyword>
<evidence type="ECO:0000256" key="9">
    <source>
        <dbReference type="ARBA" id="ARBA00023015"/>
    </source>
</evidence>
<evidence type="ECO:0000256" key="14">
    <source>
        <dbReference type="ARBA" id="ARBA00046362"/>
    </source>
</evidence>
<name>G0N024_CAEBE</name>
<feature type="compositionally biased region" description="Basic and acidic residues" evidence="15">
    <location>
        <begin position="210"/>
        <end position="224"/>
    </location>
</feature>